<feature type="signal peptide" evidence="1">
    <location>
        <begin position="1"/>
        <end position="18"/>
    </location>
</feature>
<keyword evidence="1" id="KW-0732">Signal</keyword>
<evidence type="ECO:0000259" key="2">
    <source>
        <dbReference type="Pfam" id="PF00134"/>
    </source>
</evidence>
<dbReference type="Proteomes" id="UP001237642">
    <property type="component" value="Unassembled WGS sequence"/>
</dbReference>
<feature type="chain" id="PRO_5042057879" description="Cyclin N-terminal domain-containing protein" evidence="1">
    <location>
        <begin position="19"/>
        <end position="109"/>
    </location>
</feature>
<dbReference type="SUPFAM" id="SSF47954">
    <property type="entry name" value="Cyclin-like"/>
    <property type="match status" value="1"/>
</dbReference>
<protein>
    <recommendedName>
        <fullName evidence="2">Cyclin N-terminal domain-containing protein</fullName>
    </recommendedName>
</protein>
<name>A0AAD8HQ15_9APIA</name>
<evidence type="ECO:0000313" key="4">
    <source>
        <dbReference type="Proteomes" id="UP001237642"/>
    </source>
</evidence>
<comment type="caution">
    <text evidence="3">The sequence shown here is derived from an EMBL/GenBank/DDBJ whole genome shotgun (WGS) entry which is preliminary data.</text>
</comment>
<proteinExistence type="predicted"/>
<reference evidence="3" key="1">
    <citation type="submission" date="2023-02" db="EMBL/GenBank/DDBJ databases">
        <title>Genome of toxic invasive species Heracleum sosnowskyi carries increased number of genes despite the absence of recent whole-genome duplications.</title>
        <authorList>
            <person name="Schelkunov M."/>
            <person name="Shtratnikova V."/>
            <person name="Makarenko M."/>
            <person name="Klepikova A."/>
            <person name="Omelchenko D."/>
            <person name="Novikova G."/>
            <person name="Obukhova E."/>
            <person name="Bogdanov V."/>
            <person name="Penin A."/>
            <person name="Logacheva M."/>
        </authorList>
    </citation>
    <scope>NUCLEOTIDE SEQUENCE</scope>
    <source>
        <strain evidence="3">Hsosn_3</strain>
        <tissue evidence="3">Leaf</tissue>
    </source>
</reference>
<dbReference type="EMBL" id="JAUIZM010000008">
    <property type="protein sequence ID" value="KAK1371302.1"/>
    <property type="molecule type" value="Genomic_DNA"/>
</dbReference>
<feature type="domain" description="Cyclin N-terminal" evidence="2">
    <location>
        <begin position="1"/>
        <end position="47"/>
    </location>
</feature>
<gene>
    <name evidence="3" type="ORF">POM88_037394</name>
</gene>
<keyword evidence="4" id="KW-1185">Reference proteome</keyword>
<dbReference type="AlphaFoldDB" id="A0AAD8HQ15"/>
<dbReference type="Gene3D" id="1.10.472.10">
    <property type="entry name" value="Cyclin-like"/>
    <property type="match status" value="1"/>
</dbReference>
<evidence type="ECO:0000313" key="3">
    <source>
        <dbReference type="EMBL" id="KAK1371302.1"/>
    </source>
</evidence>
<evidence type="ECO:0000256" key="1">
    <source>
        <dbReference type="SAM" id="SignalP"/>
    </source>
</evidence>
<reference evidence="3" key="2">
    <citation type="submission" date="2023-05" db="EMBL/GenBank/DDBJ databases">
        <authorList>
            <person name="Schelkunov M.I."/>
        </authorList>
    </citation>
    <scope>NUCLEOTIDE SEQUENCE</scope>
    <source>
        <strain evidence="3">Hsosn_3</strain>
        <tissue evidence="3">Leaf</tissue>
    </source>
</reference>
<accession>A0AAD8HQ15</accession>
<dbReference type="InterPro" id="IPR036915">
    <property type="entry name" value="Cyclin-like_sf"/>
</dbReference>
<organism evidence="3 4">
    <name type="scientific">Heracleum sosnowskyi</name>
    <dbReference type="NCBI Taxonomy" id="360622"/>
    <lineage>
        <taxon>Eukaryota</taxon>
        <taxon>Viridiplantae</taxon>
        <taxon>Streptophyta</taxon>
        <taxon>Embryophyta</taxon>
        <taxon>Tracheophyta</taxon>
        <taxon>Spermatophyta</taxon>
        <taxon>Magnoliopsida</taxon>
        <taxon>eudicotyledons</taxon>
        <taxon>Gunneridae</taxon>
        <taxon>Pentapetalae</taxon>
        <taxon>asterids</taxon>
        <taxon>campanulids</taxon>
        <taxon>Apiales</taxon>
        <taxon>Apiaceae</taxon>
        <taxon>Apioideae</taxon>
        <taxon>apioid superclade</taxon>
        <taxon>Tordylieae</taxon>
        <taxon>Tordyliinae</taxon>
        <taxon>Heracleum</taxon>
    </lineage>
</organism>
<sequence>MQLLVIACLSLAAKMEETEVPQCINLQVGESKFLFEAKTIQRMELLVCFKPSEIAAAVVLSVAGENQTVDTEKALYELDHHLQEDRVAKCVELMKKSSSLSSLSAIGLI</sequence>
<dbReference type="InterPro" id="IPR006671">
    <property type="entry name" value="Cyclin_N"/>
</dbReference>
<dbReference type="Pfam" id="PF00134">
    <property type="entry name" value="Cyclin_N"/>
    <property type="match status" value="1"/>
</dbReference>